<dbReference type="EMBL" id="BMXY01000001">
    <property type="protein sequence ID" value="GGZ54352.1"/>
    <property type="molecule type" value="Genomic_DNA"/>
</dbReference>
<dbReference type="Proteomes" id="UP000643403">
    <property type="component" value="Unassembled WGS sequence"/>
</dbReference>
<proteinExistence type="predicted"/>
<gene>
    <name evidence="2" type="ORF">GCM10008101_04480</name>
</gene>
<keyword evidence="1" id="KW-1133">Transmembrane helix</keyword>
<protein>
    <recommendedName>
        <fullName evidence="4">MYXO-CTERM domain-containing protein</fullName>
    </recommendedName>
</protein>
<evidence type="ECO:0000313" key="3">
    <source>
        <dbReference type="Proteomes" id="UP000643403"/>
    </source>
</evidence>
<evidence type="ECO:0000313" key="2">
    <source>
        <dbReference type="EMBL" id="GGZ54352.1"/>
    </source>
</evidence>
<keyword evidence="1" id="KW-0812">Transmembrane</keyword>
<dbReference type="RefSeq" id="WP_189446700.1">
    <property type="nucleotide sequence ID" value="NZ_BMXY01000001.1"/>
</dbReference>
<keyword evidence="1" id="KW-0472">Membrane</keyword>
<feature type="transmembrane region" description="Helical" evidence="1">
    <location>
        <begin position="52"/>
        <end position="71"/>
    </location>
</feature>
<feature type="transmembrane region" description="Helical" evidence="1">
    <location>
        <begin position="21"/>
        <end position="40"/>
    </location>
</feature>
<evidence type="ECO:0000256" key="1">
    <source>
        <dbReference type="SAM" id="Phobius"/>
    </source>
</evidence>
<accession>A0ABQ3BR08</accession>
<organism evidence="2 3">
    <name type="scientific">Cognatilysobacter xinjiangensis</name>
    <dbReference type="NCBI Taxonomy" id="546892"/>
    <lineage>
        <taxon>Bacteria</taxon>
        <taxon>Pseudomonadati</taxon>
        <taxon>Pseudomonadota</taxon>
        <taxon>Gammaproteobacteria</taxon>
        <taxon>Lysobacterales</taxon>
        <taxon>Lysobacteraceae</taxon>
        <taxon>Cognatilysobacter</taxon>
    </lineage>
</organism>
<keyword evidence="3" id="KW-1185">Reference proteome</keyword>
<name>A0ABQ3BR08_9GAMM</name>
<reference evidence="3" key="1">
    <citation type="journal article" date="2019" name="Int. J. Syst. Evol. Microbiol.">
        <title>The Global Catalogue of Microorganisms (GCM) 10K type strain sequencing project: providing services to taxonomists for standard genome sequencing and annotation.</title>
        <authorList>
            <consortium name="The Broad Institute Genomics Platform"/>
            <consortium name="The Broad Institute Genome Sequencing Center for Infectious Disease"/>
            <person name="Wu L."/>
            <person name="Ma J."/>
        </authorList>
    </citation>
    <scope>NUCLEOTIDE SEQUENCE [LARGE SCALE GENOMIC DNA]</scope>
    <source>
        <strain evidence="3">KCTC 22558</strain>
    </source>
</reference>
<sequence>MSRDDASGATGPAGAPRARTLGGLALLFGGLGVADAIRFVRAALRPAPLVAGDWMTLAFATALLLAATMYLQQRRRLVAGQREAGASNTGRPST</sequence>
<evidence type="ECO:0008006" key="4">
    <source>
        <dbReference type="Google" id="ProtNLM"/>
    </source>
</evidence>
<comment type="caution">
    <text evidence="2">The sequence shown here is derived from an EMBL/GenBank/DDBJ whole genome shotgun (WGS) entry which is preliminary data.</text>
</comment>